<evidence type="ECO:0000256" key="3">
    <source>
        <dbReference type="SAM" id="MobiDB-lite"/>
    </source>
</evidence>
<dbReference type="InterPro" id="IPR053039">
    <property type="entry name" value="Polarity_Bud-Selection_Reg"/>
</dbReference>
<feature type="domain" description="SH3" evidence="4">
    <location>
        <begin position="327"/>
        <end position="388"/>
    </location>
</feature>
<feature type="compositionally biased region" description="Low complexity" evidence="3">
    <location>
        <begin position="457"/>
        <end position="473"/>
    </location>
</feature>
<feature type="compositionally biased region" description="Basic and acidic residues" evidence="3">
    <location>
        <begin position="566"/>
        <end position="586"/>
    </location>
</feature>
<sequence>MTRPSIVRADSIDLQDPNAPSAKDHQNATANGQQQVAPHQAETLREVAAETKEERRISWANGDIDLQQYAEEMEAADMDADDDAKAQQRDALAIAQNGGSGASDDGDMDTDGDGDLDDDMMDKISSSPSIEDGGCPQELPPCWPARVDSLRSRFSHSPTCFRAPPSSARPGRQRQSSKASARGTVESHHHHHYHHLGEYAGPERTHSQDNAADRDKCDSEDHSMEMDEQDDGLDWEDMEEEHPAGPTTNKLATSDIVSPILDCADADTCAILGVGEDDSIISPYDFLVPYHSSEDDDDDDDDFSLPDDSRFVDSGWGGECLQDTEDIDFEFVYALHTFVATVEGQANATKGDTMVLLDDSNSYWWLVRVVKDSSIGYLPAEHIETPTERLARLNKHRNIDLAATMLGDQVDKSKSSLKSAMRKRKAKNVTFTAPTYVDYSDFDYSTEEEDADGDVPGQQAKQQGQQGSAAAGGMDDDESARVAPLKPRSQQANAEDGDDLGADEDEGRGSDEIFDNKSATRTTKNGTVRNTDSFFKDETVETKKITLTPNLLRDDGTPARGSSDSLTKELRQRPSFEKELVADKKEDKKKKDKKDKEKKPSAIRSFFSRKDKKKSTEDDDESFGKRSMDVNSVETVEEDNSRAAEVESPDKNNPQRSMSKLQKQQARTEPSPTRKPASTTMELAQFINSESRPPNNVANVPPTGLRMVDADPSESEKAAQTTSYGQPQKLNRVKGRLDLDDFDTSEEEEDDDDFGEPGPTKSTPAPASELAPSALARTPEHQKQPPPQQQQQQQQQQPQQQQEQRAEEKQTRPTLPGSYPDSYLSTQTTGSQQTVQTANTSQPMERLSESPVHVSPIASNNPPALMGDNSSQEDRSSPISSPSPDVADVDSRGHHPQDSMTSSSGTAPTWNDDSLRAFFDSGTDIRDLLVVVYDDKTDIPPEPDHPIAGGLFREQNAKLAEITTVSVPFPPPTPHGNGSNLDISNWTTCWATGWPENSDSGAPYDLRLLSPIYHD</sequence>
<feature type="region of interest" description="Disordered" evidence="3">
    <location>
        <begin position="153"/>
        <end position="231"/>
    </location>
</feature>
<name>A0ABR1RWW0_9PEZI</name>
<feature type="compositionally biased region" description="Low complexity" evidence="3">
    <location>
        <begin position="756"/>
        <end position="776"/>
    </location>
</feature>
<feature type="compositionally biased region" description="Polar residues" evidence="3">
    <location>
        <begin position="718"/>
        <end position="729"/>
    </location>
</feature>
<feature type="compositionally biased region" description="Acidic residues" evidence="3">
    <location>
        <begin position="73"/>
        <end position="82"/>
    </location>
</feature>
<feature type="compositionally biased region" description="Low complexity" evidence="3">
    <location>
        <begin position="877"/>
        <end position="886"/>
    </location>
</feature>
<feature type="compositionally biased region" description="Low complexity" evidence="3">
    <location>
        <begin position="789"/>
        <end position="803"/>
    </location>
</feature>
<gene>
    <name evidence="5" type="ORF">PG993_012764</name>
</gene>
<feature type="compositionally biased region" description="Low complexity" evidence="3">
    <location>
        <begin position="825"/>
        <end position="837"/>
    </location>
</feature>
<feature type="region of interest" description="Disordered" evidence="3">
    <location>
        <begin position="73"/>
        <end position="141"/>
    </location>
</feature>
<dbReference type="EMBL" id="JAQQWK010000012">
    <property type="protein sequence ID" value="KAK8021997.1"/>
    <property type="molecule type" value="Genomic_DNA"/>
</dbReference>
<feature type="compositionally biased region" description="Polar residues" evidence="3">
    <location>
        <begin position="27"/>
        <end position="37"/>
    </location>
</feature>
<dbReference type="SUPFAM" id="SSF50044">
    <property type="entry name" value="SH3-domain"/>
    <property type="match status" value="1"/>
</dbReference>
<keyword evidence="6" id="KW-1185">Reference proteome</keyword>
<feature type="compositionally biased region" description="Basic and acidic residues" evidence="3">
    <location>
        <begin position="195"/>
        <end position="225"/>
    </location>
</feature>
<dbReference type="Gene3D" id="2.30.30.40">
    <property type="entry name" value="SH3 Domains"/>
    <property type="match status" value="1"/>
</dbReference>
<comment type="caution">
    <text evidence="5">The sequence shown here is derived from an EMBL/GenBank/DDBJ whole genome shotgun (WGS) entry which is preliminary data.</text>
</comment>
<feature type="compositionally biased region" description="Polar residues" evidence="3">
    <location>
        <begin position="898"/>
        <end position="910"/>
    </location>
</feature>
<dbReference type="InterPro" id="IPR001452">
    <property type="entry name" value="SH3_domain"/>
</dbReference>
<dbReference type="Proteomes" id="UP001444661">
    <property type="component" value="Unassembled WGS sequence"/>
</dbReference>
<feature type="compositionally biased region" description="Acidic residues" evidence="3">
    <location>
        <begin position="495"/>
        <end position="506"/>
    </location>
</feature>
<protein>
    <recommendedName>
        <fullName evidence="4">SH3 domain-containing protein</fullName>
    </recommendedName>
</protein>
<feature type="compositionally biased region" description="Basic and acidic residues" evidence="3">
    <location>
        <begin position="534"/>
        <end position="544"/>
    </location>
</feature>
<evidence type="ECO:0000256" key="2">
    <source>
        <dbReference type="PROSITE-ProRule" id="PRU00192"/>
    </source>
</evidence>
<evidence type="ECO:0000256" key="1">
    <source>
        <dbReference type="ARBA" id="ARBA00022443"/>
    </source>
</evidence>
<organism evidence="5 6">
    <name type="scientific">Apiospora rasikravindrae</name>
    <dbReference type="NCBI Taxonomy" id="990691"/>
    <lineage>
        <taxon>Eukaryota</taxon>
        <taxon>Fungi</taxon>
        <taxon>Dikarya</taxon>
        <taxon>Ascomycota</taxon>
        <taxon>Pezizomycotina</taxon>
        <taxon>Sordariomycetes</taxon>
        <taxon>Xylariomycetidae</taxon>
        <taxon>Amphisphaeriales</taxon>
        <taxon>Apiosporaceae</taxon>
        <taxon>Apiospora</taxon>
    </lineage>
</organism>
<evidence type="ECO:0000259" key="4">
    <source>
        <dbReference type="PROSITE" id="PS50002"/>
    </source>
</evidence>
<evidence type="ECO:0000313" key="5">
    <source>
        <dbReference type="EMBL" id="KAK8021997.1"/>
    </source>
</evidence>
<keyword evidence="1 2" id="KW-0728">SH3 domain</keyword>
<feature type="compositionally biased region" description="Polar residues" evidence="3">
    <location>
        <begin position="517"/>
        <end position="533"/>
    </location>
</feature>
<dbReference type="PANTHER" id="PTHR47775:SF1">
    <property type="entry name" value="BUD SITE SELECTION PROTEIN 14"/>
    <property type="match status" value="1"/>
</dbReference>
<feature type="region of interest" description="Disordered" evidence="3">
    <location>
        <begin position="1"/>
        <end position="42"/>
    </location>
</feature>
<proteinExistence type="predicted"/>
<accession>A0ABR1RWW0</accession>
<dbReference type="PANTHER" id="PTHR47775">
    <property type="entry name" value="BUD SITE SELECTION PROTEIN 14"/>
    <property type="match status" value="1"/>
</dbReference>
<evidence type="ECO:0000313" key="6">
    <source>
        <dbReference type="Proteomes" id="UP001444661"/>
    </source>
</evidence>
<feature type="compositionally biased region" description="Basic and acidic residues" evidence="3">
    <location>
        <begin position="639"/>
        <end position="650"/>
    </location>
</feature>
<dbReference type="SMART" id="SM00326">
    <property type="entry name" value="SH3"/>
    <property type="match status" value="1"/>
</dbReference>
<feature type="region of interest" description="Disordered" evidence="3">
    <location>
        <begin position="446"/>
        <end position="910"/>
    </location>
</feature>
<reference evidence="5 6" key="1">
    <citation type="submission" date="2023-01" db="EMBL/GenBank/DDBJ databases">
        <title>Analysis of 21 Apiospora genomes using comparative genomics revels a genus with tremendous synthesis potential of carbohydrate active enzymes and secondary metabolites.</title>
        <authorList>
            <person name="Sorensen T."/>
        </authorList>
    </citation>
    <scope>NUCLEOTIDE SEQUENCE [LARGE SCALE GENOMIC DNA]</scope>
    <source>
        <strain evidence="5 6">CBS 33761</strain>
    </source>
</reference>
<feature type="compositionally biased region" description="Acidic residues" evidence="3">
    <location>
        <begin position="740"/>
        <end position="755"/>
    </location>
</feature>
<dbReference type="InterPro" id="IPR036028">
    <property type="entry name" value="SH3-like_dom_sf"/>
</dbReference>
<dbReference type="PROSITE" id="PS50002">
    <property type="entry name" value="SH3"/>
    <property type="match status" value="1"/>
</dbReference>
<feature type="compositionally biased region" description="Polar residues" evidence="3">
    <location>
        <begin position="651"/>
        <end position="698"/>
    </location>
</feature>
<feature type="compositionally biased region" description="Acidic residues" evidence="3">
    <location>
        <begin position="104"/>
        <end position="120"/>
    </location>
</feature>